<dbReference type="SUPFAM" id="SSF54427">
    <property type="entry name" value="NTF2-like"/>
    <property type="match status" value="1"/>
</dbReference>
<dbReference type="SUPFAM" id="SSF56601">
    <property type="entry name" value="beta-lactamase/transpeptidase-like"/>
    <property type="match status" value="1"/>
</dbReference>
<dbReference type="InterPro" id="IPR007887">
    <property type="entry name" value="MecA_N"/>
</dbReference>
<dbReference type="GO" id="GO:0005886">
    <property type="term" value="C:plasma membrane"/>
    <property type="evidence" value="ECO:0007669"/>
    <property type="project" value="TreeGrafter"/>
</dbReference>
<evidence type="ECO:0000313" key="2">
    <source>
        <dbReference type="EMBL" id="ONM46644.1"/>
    </source>
</evidence>
<dbReference type="InterPro" id="IPR050515">
    <property type="entry name" value="Beta-lactam/transpept"/>
</dbReference>
<accession>A0A1W0B9B7</accession>
<feature type="domain" description="NTF2-like N-terminal transpeptidase" evidence="1">
    <location>
        <begin position="39"/>
        <end position="146"/>
    </location>
</feature>
<sequence>MDVRGSRRFRFRGAVALTGVAALVIAMGSCGSNEEPTGPEAVVDRFTELLDDGDYAAAAELTSYPSAASATLKQMFEGLDSGEVDYEKTQFIGLDPESGIFTMNVDWSFGENKTWTYSREGTVRKLAIGWRISWDPAVVLPELNHNRTVELVRTTPNPPPRVVDNVGAPLMTQQTINVIKLDPARIPDQVASTEALADAIEPVAPLITGSSLREELASSDGKPIVAVSLREGDFAILEPRMAPIPGVVMEKEPRLITVDRRVGSPLLDAMHEVWQDSQERHSGWAVQLFENGRFVTQLAGAQGPAGPDIAGTMDQRLQRAMAEAVVSVGTAASIVAIQPSTGAVVAAAQNNYSSAHGPVAFTGLYPVGGAIDLFRAAAAAAKGKAERDVSVQEAAEAAAMLGVGVDFRVPGLDEVTGRLAVAGRSAEQVSQGGGADAVQASPFGMAIAAAAIARGAVPPPMIERGRPSETDAALEPLPAPVTDRLRTMMRDAMKDPRFATLRMYRDVTGFTAKAGEDGWLIVTMGDLAFAIHIKQMDGGDAAVKMASRMLRALAAPEP</sequence>
<dbReference type="PROSITE" id="PS51257">
    <property type="entry name" value="PROKAR_LIPOPROTEIN"/>
    <property type="match status" value="1"/>
</dbReference>
<dbReference type="STRING" id="1538463.B0T36_24575"/>
<evidence type="ECO:0000259" key="1">
    <source>
        <dbReference type="Pfam" id="PF05223"/>
    </source>
</evidence>
<protein>
    <submittedName>
        <fullName evidence="2">Penicillin-binding protein</fullName>
    </submittedName>
</protein>
<keyword evidence="3" id="KW-1185">Reference proteome</keyword>
<dbReference type="Gene3D" id="3.40.710.10">
    <property type="entry name" value="DD-peptidase/beta-lactamase superfamily"/>
    <property type="match status" value="2"/>
</dbReference>
<dbReference type="EMBL" id="MUMY01000022">
    <property type="protein sequence ID" value="ONM46644.1"/>
    <property type="molecule type" value="Genomic_DNA"/>
</dbReference>
<dbReference type="GO" id="GO:0071972">
    <property type="term" value="F:peptidoglycan L,D-transpeptidase activity"/>
    <property type="evidence" value="ECO:0007669"/>
    <property type="project" value="TreeGrafter"/>
</dbReference>
<dbReference type="GO" id="GO:0008658">
    <property type="term" value="F:penicillin binding"/>
    <property type="evidence" value="ECO:0007669"/>
    <property type="project" value="TreeGrafter"/>
</dbReference>
<proteinExistence type="predicted"/>
<reference evidence="2 3" key="1">
    <citation type="journal article" date="2016" name="Antonie Van Leeuwenhoek">
        <title>Nocardia donostiensis sp. nov., isolated from human respiratory specimens.</title>
        <authorList>
            <person name="Ercibengoa M."/>
            <person name="Bell M."/>
            <person name="Marimon J.M."/>
            <person name="Humrighouse B."/>
            <person name="Klenk H.P."/>
            <person name="Potter G."/>
            <person name="Perez-Trallero E."/>
        </authorList>
    </citation>
    <scope>NUCLEOTIDE SEQUENCE [LARGE SCALE GENOMIC DNA]</scope>
    <source>
        <strain evidence="2 3">X1655</strain>
    </source>
</reference>
<dbReference type="AlphaFoldDB" id="A0A1W0B9B7"/>
<dbReference type="GO" id="GO:0071555">
    <property type="term" value="P:cell wall organization"/>
    <property type="evidence" value="ECO:0007669"/>
    <property type="project" value="TreeGrafter"/>
</dbReference>
<dbReference type="GO" id="GO:0046677">
    <property type="term" value="P:response to antibiotic"/>
    <property type="evidence" value="ECO:0007669"/>
    <property type="project" value="InterPro"/>
</dbReference>
<dbReference type="InterPro" id="IPR032710">
    <property type="entry name" value="NTF2-like_dom_sf"/>
</dbReference>
<gene>
    <name evidence="2" type="ORF">B0T46_21970</name>
</gene>
<dbReference type="PANTHER" id="PTHR30627:SF2">
    <property type="entry name" value="PEPTIDOGLYCAN D,D-TRANSPEPTIDASE MRDA"/>
    <property type="match status" value="1"/>
</dbReference>
<dbReference type="Pfam" id="PF05223">
    <property type="entry name" value="MecA_N"/>
    <property type="match status" value="1"/>
</dbReference>
<evidence type="ECO:0000313" key="3">
    <source>
        <dbReference type="Proteomes" id="UP000188836"/>
    </source>
</evidence>
<dbReference type="PANTHER" id="PTHR30627">
    <property type="entry name" value="PEPTIDOGLYCAN D,D-TRANSPEPTIDASE"/>
    <property type="match status" value="1"/>
</dbReference>
<organism evidence="2 3">
    <name type="scientific">Nocardia donostiensis</name>
    <dbReference type="NCBI Taxonomy" id="1538463"/>
    <lineage>
        <taxon>Bacteria</taxon>
        <taxon>Bacillati</taxon>
        <taxon>Actinomycetota</taxon>
        <taxon>Actinomycetes</taxon>
        <taxon>Mycobacteriales</taxon>
        <taxon>Nocardiaceae</taxon>
        <taxon>Nocardia</taxon>
    </lineage>
</organism>
<dbReference type="Proteomes" id="UP000188836">
    <property type="component" value="Unassembled WGS sequence"/>
</dbReference>
<comment type="caution">
    <text evidence="2">The sequence shown here is derived from an EMBL/GenBank/DDBJ whole genome shotgun (WGS) entry which is preliminary data.</text>
</comment>
<dbReference type="InterPro" id="IPR012338">
    <property type="entry name" value="Beta-lactam/transpept-like"/>
</dbReference>
<name>A0A1W0B9B7_9NOCA</name>
<dbReference type="RefSeq" id="WP_077120567.1">
    <property type="nucleotide sequence ID" value="NZ_LOKT01000024.1"/>
</dbReference>